<dbReference type="RefSeq" id="WP_078528435.1">
    <property type="nucleotide sequence ID" value="NZ_CP019876.1"/>
</dbReference>
<dbReference type="Proteomes" id="UP000189683">
    <property type="component" value="Plasmid pKNA01"/>
</dbReference>
<evidence type="ECO:0000313" key="6">
    <source>
        <dbReference type="Proteomes" id="UP000189683"/>
    </source>
</evidence>
<protein>
    <submittedName>
        <fullName evidence="5">Adenine methyltransferase</fullName>
    </submittedName>
</protein>
<dbReference type="OrthoDB" id="9805629at2"/>
<dbReference type="GO" id="GO:0032259">
    <property type="term" value="P:methylation"/>
    <property type="evidence" value="ECO:0007669"/>
    <property type="project" value="UniProtKB-KW"/>
</dbReference>
<evidence type="ECO:0000256" key="1">
    <source>
        <dbReference type="ARBA" id="ARBA00022603"/>
    </source>
</evidence>
<keyword evidence="4" id="KW-0614">Plasmid</keyword>
<dbReference type="KEGG" id="kna:B0W47_16830"/>
<dbReference type="Pfam" id="PF02086">
    <property type="entry name" value="MethyltransfD12"/>
    <property type="match status" value="1"/>
</dbReference>
<keyword evidence="1 5" id="KW-0489">Methyltransferase</keyword>
<evidence type="ECO:0000313" key="5">
    <source>
        <dbReference type="EMBL" id="PYD66298.1"/>
    </source>
</evidence>
<dbReference type="AlphaFoldDB" id="A0A9N7CH29"/>
<keyword evidence="2" id="KW-0808">Transferase</keyword>
<dbReference type="EMBL" id="NIRT01000013">
    <property type="protein sequence ID" value="PYD66298.1"/>
    <property type="molecule type" value="Genomic_DNA"/>
</dbReference>
<dbReference type="EMBL" id="CP019876">
    <property type="protein sequence ID" value="AQU89244.1"/>
    <property type="molecule type" value="Genomic_DNA"/>
</dbReference>
<keyword evidence="3" id="KW-0949">S-adenosyl-L-methionine</keyword>
<dbReference type="Gene3D" id="3.40.50.150">
    <property type="entry name" value="Vaccinia Virus protein VP39"/>
    <property type="match status" value="1"/>
</dbReference>
<evidence type="ECO:0000313" key="4">
    <source>
        <dbReference type="EMBL" id="AQU89244.1"/>
    </source>
</evidence>
<proteinExistence type="predicted"/>
<dbReference type="InterPro" id="IPR029063">
    <property type="entry name" value="SAM-dependent_MTases_sf"/>
</dbReference>
<gene>
    <name evidence="4" type="ORF">B0W47_16830</name>
    <name evidence="5" type="ORF">CDI09_09120</name>
</gene>
<organism evidence="4 6">
    <name type="scientific">Komagataeibacter nataicola</name>
    <dbReference type="NCBI Taxonomy" id="265960"/>
    <lineage>
        <taxon>Bacteria</taxon>
        <taxon>Pseudomonadati</taxon>
        <taxon>Pseudomonadota</taxon>
        <taxon>Alphaproteobacteria</taxon>
        <taxon>Acetobacterales</taxon>
        <taxon>Acetobacteraceae</taxon>
        <taxon>Komagataeibacter</taxon>
    </lineage>
</organism>
<evidence type="ECO:0000256" key="3">
    <source>
        <dbReference type="ARBA" id="ARBA00022691"/>
    </source>
</evidence>
<geneLocation type="plasmid" evidence="6">
    <name>pkna01</name>
</geneLocation>
<dbReference type="InterPro" id="IPR012327">
    <property type="entry name" value="MeTrfase_D12"/>
</dbReference>
<reference evidence="5 7" key="2">
    <citation type="submission" date="2017-06" db="EMBL/GenBank/DDBJ databases">
        <title>A draft genome sequence of Komagataeibacter nataicola LMG 1536.</title>
        <authorList>
            <person name="Skraban J."/>
            <person name="Cleenwerck I."/>
            <person name="Vandamme P."/>
            <person name="Trcek J."/>
        </authorList>
    </citation>
    <scope>NUCLEOTIDE SEQUENCE [LARGE SCALE GENOMIC DNA]</scope>
    <source>
        <strain evidence="5 7">LMG 1536</strain>
    </source>
</reference>
<reference evidence="4 6" key="1">
    <citation type="submission" date="2017-02" db="EMBL/GenBank/DDBJ databases">
        <title>zhang.</title>
        <authorList>
            <person name="Zhang H."/>
        </authorList>
    </citation>
    <scope>NUCLEOTIDE SEQUENCE [LARGE SCALE GENOMIC DNA]</scope>
    <source>
        <strain evidence="4 6">RZS01</strain>
        <plasmid evidence="4">pKNA01</plasmid>
        <plasmid evidence="6">pkna01</plasmid>
    </source>
</reference>
<evidence type="ECO:0000256" key="2">
    <source>
        <dbReference type="ARBA" id="ARBA00022679"/>
    </source>
</evidence>
<dbReference type="GO" id="GO:0009307">
    <property type="term" value="P:DNA restriction-modification system"/>
    <property type="evidence" value="ECO:0007669"/>
    <property type="project" value="InterPro"/>
</dbReference>
<sequence length="459" mass="52625">MFNNLDGLDFTGNTKAGMQTIQYMGSKAKLVDFIENAMDWYFGNVVHDTNVRTFFDAFSGSGRVAYHFHDRFKVITNDKQTFTKVICDAYMCNQSSPAFYKPFIDALNSIKASDYESLRYEGLVDGFFVDNYSTDYNNGSAVGDDGFNKIWITDNAKIIEIARNLIDCWFDEGKLDDIQKNVLLLTLMLAVSKVSNIVGHQNGYLKNWSSNTKKDIVFILPELDTHHTFNHENMTGDVFENGKVSCDIAYFDPPYGTNNVKMSASVRYSSFYHLWNTLVENSRPELFGKTMKPVNTKGYTEPLERNHKEDVIPKFIRLIENTKAKYVMFSYSNKSLLTVDDFRFVFEQAGCDMKTFRLFVKGHAMNSQNVIARKDGNTIERENDEDDLVEYVFMARKKARHIRVTNPNINDARNDNEVIQVIENYLDGDNSTYTVPQAPYVIHDDQIVPVDFTSFTKAA</sequence>
<dbReference type="GO" id="GO:0009007">
    <property type="term" value="F:site-specific DNA-methyltransferase (adenine-specific) activity"/>
    <property type="evidence" value="ECO:0007669"/>
    <property type="project" value="UniProtKB-EC"/>
</dbReference>
<keyword evidence="7" id="KW-1185">Reference proteome</keyword>
<dbReference type="Proteomes" id="UP000247512">
    <property type="component" value="Unassembled WGS sequence"/>
</dbReference>
<evidence type="ECO:0000313" key="7">
    <source>
        <dbReference type="Proteomes" id="UP000247512"/>
    </source>
</evidence>
<dbReference type="SUPFAM" id="SSF53335">
    <property type="entry name" value="S-adenosyl-L-methionine-dependent methyltransferases"/>
    <property type="match status" value="1"/>
</dbReference>
<dbReference type="REBASE" id="184073">
    <property type="entry name" value="M.KnaRZS01ORF16830P"/>
</dbReference>
<geneLocation type="plasmid" evidence="4">
    <name>pKNA01</name>
</geneLocation>
<accession>A0A9N7CH29</accession>
<name>A0A9N7CH29_9PROT</name>